<dbReference type="Proteomes" id="UP000554482">
    <property type="component" value="Unassembled WGS sequence"/>
</dbReference>
<dbReference type="Pfam" id="PF14223">
    <property type="entry name" value="Retrotran_gag_2"/>
    <property type="match status" value="1"/>
</dbReference>
<comment type="caution">
    <text evidence="3">The sequence shown here is derived from an EMBL/GenBank/DDBJ whole genome shotgun (WGS) entry which is preliminary data.</text>
</comment>
<dbReference type="OrthoDB" id="1706811at2759"/>
<feature type="non-terminal residue" evidence="3">
    <location>
        <position position="1"/>
    </location>
</feature>
<dbReference type="GO" id="GO:0008270">
    <property type="term" value="F:zinc ion binding"/>
    <property type="evidence" value="ECO:0007669"/>
    <property type="project" value="InterPro"/>
</dbReference>
<evidence type="ECO:0000259" key="2">
    <source>
        <dbReference type="Pfam" id="PF22936"/>
    </source>
</evidence>
<reference evidence="3 4" key="1">
    <citation type="submission" date="2020-06" db="EMBL/GenBank/DDBJ databases">
        <title>Transcriptomic and genomic resources for Thalictrum thalictroides and T. hernandezii: Facilitating candidate gene discovery in an emerging model plant lineage.</title>
        <authorList>
            <person name="Arias T."/>
            <person name="Riano-Pachon D.M."/>
            <person name="Di Stilio V.S."/>
        </authorList>
    </citation>
    <scope>NUCLEOTIDE SEQUENCE [LARGE SCALE GENOMIC DNA]</scope>
    <source>
        <strain evidence="4">cv. WT478/WT964</strain>
        <tissue evidence="3">Leaves</tissue>
    </source>
</reference>
<feature type="region of interest" description="Disordered" evidence="1">
    <location>
        <begin position="268"/>
        <end position="302"/>
    </location>
</feature>
<organism evidence="3 4">
    <name type="scientific">Thalictrum thalictroides</name>
    <name type="common">Rue-anemone</name>
    <name type="synonym">Anemone thalictroides</name>
    <dbReference type="NCBI Taxonomy" id="46969"/>
    <lineage>
        <taxon>Eukaryota</taxon>
        <taxon>Viridiplantae</taxon>
        <taxon>Streptophyta</taxon>
        <taxon>Embryophyta</taxon>
        <taxon>Tracheophyta</taxon>
        <taxon>Spermatophyta</taxon>
        <taxon>Magnoliopsida</taxon>
        <taxon>Ranunculales</taxon>
        <taxon>Ranunculaceae</taxon>
        <taxon>Thalictroideae</taxon>
        <taxon>Thalictrum</taxon>
    </lineage>
</organism>
<feature type="compositionally biased region" description="Polar residues" evidence="1">
    <location>
        <begin position="901"/>
        <end position="910"/>
    </location>
</feature>
<dbReference type="Pfam" id="PF22936">
    <property type="entry name" value="Pol_BBD"/>
    <property type="match status" value="1"/>
</dbReference>
<dbReference type="AlphaFoldDB" id="A0A7J6XCJ3"/>
<proteinExistence type="predicted"/>
<dbReference type="EMBL" id="JABWDY010001530">
    <property type="protein sequence ID" value="KAF5207339.1"/>
    <property type="molecule type" value="Genomic_DNA"/>
</dbReference>
<dbReference type="InterPro" id="IPR054722">
    <property type="entry name" value="PolX-like_BBD"/>
</dbReference>
<protein>
    <recommendedName>
        <fullName evidence="2">Retrovirus-related Pol polyprotein from transposon TNT 1-94-like beta-barrel domain-containing protein</fullName>
    </recommendedName>
</protein>
<accession>A0A7J6XCJ3</accession>
<name>A0A7J6XCJ3_THATH</name>
<dbReference type="InterPro" id="IPR036875">
    <property type="entry name" value="Znf_CCHC_sf"/>
</dbReference>
<feature type="domain" description="Retrovirus-related Pol polyprotein from transposon TNT 1-94-like beta-barrel" evidence="2">
    <location>
        <begin position="344"/>
        <end position="422"/>
    </location>
</feature>
<sequence length="1025" mass="116397">MKIRLRARGVIYVIEQSLEDFAPISDPMGENVDEITTKVGDLKIDGQSRTPIRLNIDKKRQYLKDDATAVSILMTRLNEDDESLIDEYPTAKSFWDHISSKYSRTSPMTANENLTAIQTFNFNEYGSIVLAWDKLKEFRRKLGVANPDMRSAYNDVALFLVLSRSLPDEYTSTIDSLDVQSVLTVDEKLKHLEMKELRLKASSEHAHASFKQKSKKFVPIQHRKDYSSSSDGAESSSSRCILCGEEKHWLRRCPHLLSAQKFIRAEKNKKVIKPQRSSSSTKNRRHNIKSENNRPFGTKKSKGYVMQEELPDSEFPTESGTDDNTDEVCALSKEQIKVVPSSSWPSDTACTSHMSDKIYLFSNLIPIKRRTIRVGGGVMYAEFKGSARLVCEDGSYTTLPDTLFVPNLGVNLLSARRMCDTGLRGYFDSNRMYFKLENKIMIHAKIHHGLYVVNHVSKKLESLIHKKPDNSAFAVMDVNPFQVEDGSMTPVVSPMADYDQTNDKDSSEYIGQSEKERYMLWHRRFAHLGPEKLRQRRDKLVDRGRVGVFMGYSTTTDKQFKIYSPDLGYTTRASVIKVDETVRGGTLELRLRNIESGPQGVNLLSARRMCDTGLRGYFDSNRMYFKLENKIMIHAKIHHGLYVVNHVSKKLESLIHKKPDNSAFAVMDVNPFQVEDGSMTPVVSPMADYDQTNDKDSSEYIGQSEKERYMLWHRRFAHLGPEKLRQRRDKLVDRGRVGVFMGYSTTTDKQFKIYSPDLGYTTRASVIKVDETVRGGTLELRLRNIESGPQGTCNVHLDRKPRGRPPKHGSTNFTLSPIKIATLPSVCTIGENHTSLNTKLDETTSGTIQEPAEPAPIELDPVESVPVESVPVESVPVESVPVESVPVESIIVEVNQNVNSKSKKTSLTNNRRQKLDPSTSTSSVSSPTKTIETSNISSSQTKKRQRLDEIVEYENSPKRNPRFAKNEPRLRYFTRGAKRRSQLEEILQDNRDSKKLRALFAQLYISENDYEESDMALTAFAYPAQ</sequence>
<feature type="compositionally biased region" description="Polar residues" evidence="1">
    <location>
        <begin position="931"/>
        <end position="940"/>
    </location>
</feature>
<dbReference type="GO" id="GO:0003676">
    <property type="term" value="F:nucleic acid binding"/>
    <property type="evidence" value="ECO:0007669"/>
    <property type="project" value="InterPro"/>
</dbReference>
<evidence type="ECO:0000313" key="3">
    <source>
        <dbReference type="EMBL" id="KAF5207339.1"/>
    </source>
</evidence>
<keyword evidence="4" id="KW-1185">Reference proteome</keyword>
<feature type="compositionally biased region" description="Low complexity" evidence="1">
    <location>
        <begin position="918"/>
        <end position="930"/>
    </location>
</feature>
<dbReference type="SUPFAM" id="SSF57756">
    <property type="entry name" value="Retrovirus zinc finger-like domains"/>
    <property type="match status" value="1"/>
</dbReference>
<evidence type="ECO:0000256" key="1">
    <source>
        <dbReference type="SAM" id="MobiDB-lite"/>
    </source>
</evidence>
<evidence type="ECO:0000313" key="4">
    <source>
        <dbReference type="Proteomes" id="UP000554482"/>
    </source>
</evidence>
<feature type="region of interest" description="Disordered" evidence="1">
    <location>
        <begin position="901"/>
        <end position="946"/>
    </location>
</feature>
<gene>
    <name evidence="3" type="ORF">FRX31_003074</name>
</gene>